<sequence>MKLHLASLATSLARAATAAAYAMSVRNYCDPLGCSRKGLFVMKYDMYEVNAADGCRLPAIPGMVEFCMDWLVGKDSLGKPRMHYRFKNQGKHCMREFFHEEVKCPGDFDGTNCTASYFNEVTCAW</sequence>
<protein>
    <submittedName>
        <fullName evidence="1">Uncharacterized protein</fullName>
    </submittedName>
</protein>
<proteinExistence type="predicted"/>
<reference evidence="1 2" key="1">
    <citation type="journal article" date="2021" name="Nat. Commun.">
        <title>Genetic determinants of endophytism in the Arabidopsis root mycobiome.</title>
        <authorList>
            <person name="Mesny F."/>
            <person name="Miyauchi S."/>
            <person name="Thiergart T."/>
            <person name="Pickel B."/>
            <person name="Atanasova L."/>
            <person name="Karlsson M."/>
            <person name="Huettel B."/>
            <person name="Barry K.W."/>
            <person name="Haridas S."/>
            <person name="Chen C."/>
            <person name="Bauer D."/>
            <person name="Andreopoulos W."/>
            <person name="Pangilinan J."/>
            <person name="LaButti K."/>
            <person name="Riley R."/>
            <person name="Lipzen A."/>
            <person name="Clum A."/>
            <person name="Drula E."/>
            <person name="Henrissat B."/>
            <person name="Kohler A."/>
            <person name="Grigoriev I.V."/>
            <person name="Martin F.M."/>
            <person name="Hacquard S."/>
        </authorList>
    </citation>
    <scope>NUCLEOTIDE SEQUENCE [LARGE SCALE GENOMIC DNA]</scope>
    <source>
        <strain evidence="1 2">MPI-SDFR-AT-0079</strain>
    </source>
</reference>
<gene>
    <name evidence="1" type="ORF">F5144DRAFT_385514</name>
</gene>
<name>A0ACB7NUW3_9PEZI</name>
<organism evidence="1 2">
    <name type="scientific">Chaetomium tenue</name>
    <dbReference type="NCBI Taxonomy" id="1854479"/>
    <lineage>
        <taxon>Eukaryota</taxon>
        <taxon>Fungi</taxon>
        <taxon>Dikarya</taxon>
        <taxon>Ascomycota</taxon>
        <taxon>Pezizomycotina</taxon>
        <taxon>Sordariomycetes</taxon>
        <taxon>Sordariomycetidae</taxon>
        <taxon>Sordariales</taxon>
        <taxon>Chaetomiaceae</taxon>
        <taxon>Chaetomium</taxon>
    </lineage>
</organism>
<dbReference type="EMBL" id="JAGIZQ010000007">
    <property type="protein sequence ID" value="KAH6617188.1"/>
    <property type="molecule type" value="Genomic_DNA"/>
</dbReference>
<keyword evidence="2" id="KW-1185">Reference proteome</keyword>
<dbReference type="Proteomes" id="UP000724584">
    <property type="component" value="Unassembled WGS sequence"/>
</dbReference>
<accession>A0ACB7NUW3</accession>
<comment type="caution">
    <text evidence="1">The sequence shown here is derived from an EMBL/GenBank/DDBJ whole genome shotgun (WGS) entry which is preliminary data.</text>
</comment>
<evidence type="ECO:0000313" key="1">
    <source>
        <dbReference type="EMBL" id="KAH6617188.1"/>
    </source>
</evidence>
<evidence type="ECO:0000313" key="2">
    <source>
        <dbReference type="Proteomes" id="UP000724584"/>
    </source>
</evidence>